<dbReference type="GO" id="GO:0016887">
    <property type="term" value="F:ATP hydrolysis activity"/>
    <property type="evidence" value="ECO:0007669"/>
    <property type="project" value="InterPro"/>
</dbReference>
<evidence type="ECO:0000313" key="5">
    <source>
        <dbReference type="Proteomes" id="UP000054560"/>
    </source>
</evidence>
<dbReference type="InterPro" id="IPR003439">
    <property type="entry name" value="ABC_transporter-like_ATP-bd"/>
</dbReference>
<gene>
    <name evidence="4" type="ORF">SARC_11396</name>
</gene>
<dbReference type="AlphaFoldDB" id="A0A0L0FH50"/>
<dbReference type="OrthoDB" id="6512918at2759"/>
<evidence type="ECO:0000259" key="3">
    <source>
        <dbReference type="Pfam" id="PF00005"/>
    </source>
</evidence>
<evidence type="ECO:0000256" key="1">
    <source>
        <dbReference type="ARBA" id="ARBA00022741"/>
    </source>
</evidence>
<dbReference type="Proteomes" id="UP000054560">
    <property type="component" value="Unassembled WGS sequence"/>
</dbReference>
<sequence length="220" mass="25063">MTDSGASVIEVTGLNYAYKGGMPVLFDVNMKMPKGARCLLVGANGTGKSTLLRILAGKKLVHSTKCEVLGHDPFQSTPNGLTYLGSEWANNPITRQDMRVTQLIRSSGGNEHRERRDRLLDILDINPNWRMHEYATHIFDGIGDWCTHLCHLSNGHVRLLKPVDDIEELVVLRAEHRNAGYGESALLRLVEQWLREEFEQRKKARWTKIIDEDQRNLYLT</sequence>
<dbReference type="GeneID" id="25911900"/>
<dbReference type="RefSeq" id="XP_014149994.1">
    <property type="nucleotide sequence ID" value="XM_014294519.1"/>
</dbReference>
<organism evidence="4 5">
    <name type="scientific">Sphaeroforma arctica JP610</name>
    <dbReference type="NCBI Taxonomy" id="667725"/>
    <lineage>
        <taxon>Eukaryota</taxon>
        <taxon>Ichthyosporea</taxon>
        <taxon>Ichthyophonida</taxon>
        <taxon>Sphaeroforma</taxon>
    </lineage>
</organism>
<proteinExistence type="predicted"/>
<dbReference type="PANTHER" id="PTHR43158:SF2">
    <property type="entry name" value="SKFA PEPTIDE EXPORT ATP-BINDING PROTEIN SKFE"/>
    <property type="match status" value="1"/>
</dbReference>
<name>A0A0L0FH50_9EUKA</name>
<keyword evidence="2" id="KW-0067">ATP-binding</keyword>
<dbReference type="EMBL" id="KQ243262">
    <property type="protein sequence ID" value="KNC76092.1"/>
    <property type="molecule type" value="Genomic_DNA"/>
</dbReference>
<dbReference type="SUPFAM" id="SSF52540">
    <property type="entry name" value="P-loop containing nucleoside triphosphate hydrolases"/>
    <property type="match status" value="1"/>
</dbReference>
<accession>A0A0L0FH50</accession>
<keyword evidence="1" id="KW-0547">Nucleotide-binding</keyword>
<dbReference type="GO" id="GO:0005524">
    <property type="term" value="F:ATP binding"/>
    <property type="evidence" value="ECO:0007669"/>
    <property type="project" value="UniProtKB-KW"/>
</dbReference>
<protein>
    <recommendedName>
        <fullName evidence="3">ABC transporter domain-containing protein</fullName>
    </recommendedName>
</protein>
<keyword evidence="5" id="KW-1185">Reference proteome</keyword>
<dbReference type="PANTHER" id="PTHR43158">
    <property type="entry name" value="SKFA PEPTIDE EXPORT ATP-BINDING PROTEIN SKFE"/>
    <property type="match status" value="1"/>
</dbReference>
<dbReference type="InterPro" id="IPR027417">
    <property type="entry name" value="P-loop_NTPase"/>
</dbReference>
<reference evidence="4 5" key="1">
    <citation type="submission" date="2011-02" db="EMBL/GenBank/DDBJ databases">
        <title>The Genome Sequence of Sphaeroforma arctica JP610.</title>
        <authorList>
            <consortium name="The Broad Institute Genome Sequencing Platform"/>
            <person name="Russ C."/>
            <person name="Cuomo C."/>
            <person name="Young S.K."/>
            <person name="Zeng Q."/>
            <person name="Gargeya S."/>
            <person name="Alvarado L."/>
            <person name="Berlin A."/>
            <person name="Chapman S.B."/>
            <person name="Chen Z."/>
            <person name="Freedman E."/>
            <person name="Gellesch M."/>
            <person name="Goldberg J."/>
            <person name="Griggs A."/>
            <person name="Gujja S."/>
            <person name="Heilman E."/>
            <person name="Heiman D."/>
            <person name="Howarth C."/>
            <person name="Mehta T."/>
            <person name="Neiman D."/>
            <person name="Pearson M."/>
            <person name="Roberts A."/>
            <person name="Saif S."/>
            <person name="Shea T."/>
            <person name="Shenoy N."/>
            <person name="Sisk P."/>
            <person name="Stolte C."/>
            <person name="Sykes S."/>
            <person name="White J."/>
            <person name="Yandava C."/>
            <person name="Burger G."/>
            <person name="Gray M.W."/>
            <person name="Holland P.W.H."/>
            <person name="King N."/>
            <person name="Lang F.B.F."/>
            <person name="Roger A.J."/>
            <person name="Ruiz-Trillo I."/>
            <person name="Haas B."/>
            <person name="Nusbaum C."/>
            <person name="Birren B."/>
        </authorList>
    </citation>
    <scope>NUCLEOTIDE SEQUENCE [LARGE SCALE GENOMIC DNA]</scope>
    <source>
        <strain evidence="4 5">JP610</strain>
    </source>
</reference>
<feature type="domain" description="ABC transporter" evidence="3">
    <location>
        <begin position="26"/>
        <end position="87"/>
    </location>
</feature>
<evidence type="ECO:0000313" key="4">
    <source>
        <dbReference type="EMBL" id="KNC76092.1"/>
    </source>
</evidence>
<dbReference type="Gene3D" id="3.40.50.300">
    <property type="entry name" value="P-loop containing nucleotide triphosphate hydrolases"/>
    <property type="match status" value="1"/>
</dbReference>
<dbReference type="Pfam" id="PF00005">
    <property type="entry name" value="ABC_tran"/>
    <property type="match status" value="1"/>
</dbReference>
<evidence type="ECO:0000256" key="2">
    <source>
        <dbReference type="ARBA" id="ARBA00022840"/>
    </source>
</evidence>